<dbReference type="GO" id="GO:0003677">
    <property type="term" value="F:DNA binding"/>
    <property type="evidence" value="ECO:0007669"/>
    <property type="project" value="InterPro"/>
</dbReference>
<gene>
    <name evidence="2" type="ORF">IAD49_03920</name>
</gene>
<dbReference type="InterPro" id="IPR001387">
    <property type="entry name" value="Cro/C1-type_HTH"/>
</dbReference>
<accession>A0A9D1HWV0</accession>
<dbReference type="InterPro" id="IPR010982">
    <property type="entry name" value="Lambda_DNA-bd_dom_sf"/>
</dbReference>
<dbReference type="CDD" id="cd00093">
    <property type="entry name" value="HTH_XRE"/>
    <property type="match status" value="1"/>
</dbReference>
<dbReference type="AlphaFoldDB" id="A0A9D1HWV0"/>
<reference evidence="2" key="1">
    <citation type="submission" date="2020-10" db="EMBL/GenBank/DDBJ databases">
        <authorList>
            <person name="Gilroy R."/>
        </authorList>
    </citation>
    <scope>NUCLEOTIDE SEQUENCE</scope>
    <source>
        <strain evidence="2">CHK197-8231</strain>
    </source>
</reference>
<reference evidence="2" key="2">
    <citation type="journal article" date="2021" name="PeerJ">
        <title>Extensive microbial diversity within the chicken gut microbiome revealed by metagenomics and culture.</title>
        <authorList>
            <person name="Gilroy R."/>
            <person name="Ravi A."/>
            <person name="Getino M."/>
            <person name="Pursley I."/>
            <person name="Horton D.L."/>
            <person name="Alikhan N.F."/>
            <person name="Baker D."/>
            <person name="Gharbi K."/>
            <person name="Hall N."/>
            <person name="Watson M."/>
            <person name="Adriaenssens E.M."/>
            <person name="Foster-Nyarko E."/>
            <person name="Jarju S."/>
            <person name="Secka A."/>
            <person name="Antonio M."/>
            <person name="Oren A."/>
            <person name="Chaudhuri R.R."/>
            <person name="La Ragione R."/>
            <person name="Hildebrand F."/>
            <person name="Pallen M.J."/>
        </authorList>
    </citation>
    <scope>NUCLEOTIDE SEQUENCE</scope>
    <source>
        <strain evidence="2">CHK197-8231</strain>
    </source>
</reference>
<dbReference type="Gene3D" id="1.10.260.40">
    <property type="entry name" value="lambda repressor-like DNA-binding domains"/>
    <property type="match status" value="1"/>
</dbReference>
<feature type="domain" description="HTH cro/C1-type" evidence="1">
    <location>
        <begin position="11"/>
        <end position="66"/>
    </location>
</feature>
<dbReference type="SMART" id="SM00530">
    <property type="entry name" value="HTH_XRE"/>
    <property type="match status" value="1"/>
</dbReference>
<dbReference type="PROSITE" id="PS50943">
    <property type="entry name" value="HTH_CROC1"/>
    <property type="match status" value="1"/>
</dbReference>
<dbReference type="Proteomes" id="UP000824087">
    <property type="component" value="Unassembled WGS sequence"/>
</dbReference>
<protein>
    <submittedName>
        <fullName evidence="2">Helix-turn-helix transcriptional regulator</fullName>
    </submittedName>
</protein>
<comment type="caution">
    <text evidence="2">The sequence shown here is derived from an EMBL/GenBank/DDBJ whole genome shotgun (WGS) entry which is preliminary data.</text>
</comment>
<evidence type="ECO:0000313" key="2">
    <source>
        <dbReference type="EMBL" id="HIU22710.1"/>
    </source>
</evidence>
<sequence length="79" mass="9034">MKINEAISRKLLKICKEKKISVNKLATICCLTQSTVQNLIECNSKNPKLLTIVRICDGLDISLTEFFDDEIFSNIERED</sequence>
<dbReference type="EMBL" id="DVML01000023">
    <property type="protein sequence ID" value="HIU22710.1"/>
    <property type="molecule type" value="Genomic_DNA"/>
</dbReference>
<proteinExistence type="predicted"/>
<dbReference type="SUPFAM" id="SSF47413">
    <property type="entry name" value="lambda repressor-like DNA-binding domains"/>
    <property type="match status" value="1"/>
</dbReference>
<organism evidence="2 3">
    <name type="scientific">Candidatus Fimihabitans intestinipullorum</name>
    <dbReference type="NCBI Taxonomy" id="2840820"/>
    <lineage>
        <taxon>Bacteria</taxon>
        <taxon>Bacillati</taxon>
        <taxon>Mycoplasmatota</taxon>
        <taxon>Mycoplasmatota incertae sedis</taxon>
        <taxon>Candidatus Fimihabitans</taxon>
    </lineage>
</organism>
<dbReference type="Pfam" id="PF13443">
    <property type="entry name" value="HTH_26"/>
    <property type="match status" value="1"/>
</dbReference>
<name>A0A9D1HWV0_9BACT</name>
<evidence type="ECO:0000259" key="1">
    <source>
        <dbReference type="PROSITE" id="PS50943"/>
    </source>
</evidence>
<evidence type="ECO:0000313" key="3">
    <source>
        <dbReference type="Proteomes" id="UP000824087"/>
    </source>
</evidence>